<sequence length="116" mass="12040">MSESESLGSSTSGSEEFAFSQLLASVARPIPLNQQFQPTTQASPWGSAVSQPQLVGSYGLAPTPPPINDQGKETGKKTLSTSSAIAAVLLPRARIEFCPNNGSLVGDPLRVLKNGA</sequence>
<comment type="caution">
    <text evidence="2">The sequence shown here is derived from an EMBL/GenBank/DDBJ whole genome shotgun (WGS) entry which is preliminary data.</text>
</comment>
<organism evidence="2 3">
    <name type="scientific">Diploscapter pachys</name>
    <dbReference type="NCBI Taxonomy" id="2018661"/>
    <lineage>
        <taxon>Eukaryota</taxon>
        <taxon>Metazoa</taxon>
        <taxon>Ecdysozoa</taxon>
        <taxon>Nematoda</taxon>
        <taxon>Chromadorea</taxon>
        <taxon>Rhabditida</taxon>
        <taxon>Rhabditina</taxon>
        <taxon>Rhabditomorpha</taxon>
        <taxon>Rhabditoidea</taxon>
        <taxon>Rhabditidae</taxon>
        <taxon>Diploscapter</taxon>
    </lineage>
</organism>
<feature type="region of interest" description="Disordered" evidence="1">
    <location>
        <begin position="55"/>
        <end position="78"/>
    </location>
</feature>
<dbReference type="AlphaFoldDB" id="A0A2A2J5K4"/>
<evidence type="ECO:0000313" key="2">
    <source>
        <dbReference type="EMBL" id="PAV57070.1"/>
    </source>
</evidence>
<dbReference type="Proteomes" id="UP000218231">
    <property type="component" value="Unassembled WGS sequence"/>
</dbReference>
<dbReference type="OrthoDB" id="5855486at2759"/>
<evidence type="ECO:0000256" key="1">
    <source>
        <dbReference type="SAM" id="MobiDB-lite"/>
    </source>
</evidence>
<gene>
    <name evidence="2" type="ORF">WR25_26134</name>
</gene>
<evidence type="ECO:0000313" key="3">
    <source>
        <dbReference type="Proteomes" id="UP000218231"/>
    </source>
</evidence>
<protein>
    <submittedName>
        <fullName evidence="2">Uncharacterized protein</fullName>
    </submittedName>
</protein>
<accession>A0A2A2J5K4</accession>
<reference evidence="2 3" key="1">
    <citation type="journal article" date="2017" name="Curr. Biol.">
        <title>Genome architecture and evolution of a unichromosomal asexual nematode.</title>
        <authorList>
            <person name="Fradin H."/>
            <person name="Zegar C."/>
            <person name="Gutwein M."/>
            <person name="Lucas J."/>
            <person name="Kovtun M."/>
            <person name="Corcoran D."/>
            <person name="Baugh L.R."/>
            <person name="Kiontke K."/>
            <person name="Gunsalus K."/>
            <person name="Fitch D.H."/>
            <person name="Piano F."/>
        </authorList>
    </citation>
    <scope>NUCLEOTIDE SEQUENCE [LARGE SCALE GENOMIC DNA]</scope>
    <source>
        <strain evidence="2">PF1309</strain>
    </source>
</reference>
<proteinExistence type="predicted"/>
<dbReference type="STRING" id="2018661.A0A2A2J5K4"/>
<dbReference type="EMBL" id="LIAE01010657">
    <property type="protein sequence ID" value="PAV57070.1"/>
    <property type="molecule type" value="Genomic_DNA"/>
</dbReference>
<name>A0A2A2J5K4_9BILA</name>
<keyword evidence="3" id="KW-1185">Reference proteome</keyword>